<dbReference type="SUPFAM" id="SSF51735">
    <property type="entry name" value="NAD(P)-binding Rossmann-fold domains"/>
    <property type="match status" value="1"/>
</dbReference>
<keyword evidence="2" id="KW-0813">Transport</keyword>
<dbReference type="SUPFAM" id="SSF116726">
    <property type="entry name" value="TrkA C-terminal domain-like"/>
    <property type="match status" value="1"/>
</dbReference>
<dbReference type="InterPro" id="IPR006037">
    <property type="entry name" value="RCK_C"/>
</dbReference>
<dbReference type="GO" id="GO:0005886">
    <property type="term" value="C:plasma membrane"/>
    <property type="evidence" value="ECO:0007669"/>
    <property type="project" value="UniProtKB-SubCell"/>
</dbReference>
<gene>
    <name evidence="11" type="ordered locus">Hipma_0581</name>
</gene>
<dbReference type="AlphaFoldDB" id="F2LUU6"/>
<evidence type="ECO:0000256" key="6">
    <source>
        <dbReference type="ARBA" id="ARBA00023136"/>
    </source>
</evidence>
<feature type="transmembrane region" description="Helical" evidence="8">
    <location>
        <begin position="201"/>
        <end position="218"/>
    </location>
</feature>
<comment type="subcellular location">
    <subcellularLocation>
        <location evidence="1">Cell membrane</location>
        <topology evidence="1">Multi-pass membrane protein</topology>
    </subcellularLocation>
</comment>
<evidence type="ECO:0000256" key="3">
    <source>
        <dbReference type="ARBA" id="ARBA00022692"/>
    </source>
</evidence>
<sequence length="502" mass="56126">MKKNKEIDIQKTFYGSSKSAKLYRFSMQITTAISLLAIVGYDNAIPIYIGSPKIYKILEIITIFAFTFDFILKTILAFEKANQKKKPQVRLKIPLFIQKKQASNSKAACIISYFLSAGTIANILAIIPYDYLPYPYRILILIARILKGASFSKSVQELTEGLKEKAFEISIVFVIFFFIIMGSSIVMLIAEGHRNPNIRSIFDAIWWSIVTFTTVGYGDITPITPIGRGVASFLMVMGISGIALLTGIVSSAFTDRILKLKLNTEEIMEKKIEKLSKHFIICGFGRVGKVVAKEMERFKKKFVIIEENPESAREAIENGYLVIIGSATDEEILKKARVKEAQGIALVMDSDADNIYTLITAKDENKNILAVARANSEDSVKKFVKLGAKTISPYQSSGYDISRMLISPKTAELVSIVMQSDTTIEMGEFYITKKSPYAGKKIKETDIRSKYNLIIIAMIGKDKTTKFNPKANDIIEIGSTLICVGTKEDMEKFEQIISQSSF</sequence>
<feature type="transmembrane region" description="Helical" evidence="8">
    <location>
        <begin position="107"/>
        <end position="129"/>
    </location>
</feature>
<dbReference type="eggNOG" id="COG1226">
    <property type="taxonomic scope" value="Bacteria"/>
</dbReference>
<evidence type="ECO:0000256" key="2">
    <source>
        <dbReference type="ARBA" id="ARBA00022448"/>
    </source>
</evidence>
<name>F2LUU6_HIPMA</name>
<evidence type="ECO:0000259" key="9">
    <source>
        <dbReference type="PROSITE" id="PS51201"/>
    </source>
</evidence>
<keyword evidence="3 8" id="KW-0812">Transmembrane</keyword>
<dbReference type="PANTHER" id="PTHR43833">
    <property type="entry name" value="POTASSIUM CHANNEL PROTEIN 2-RELATED-RELATED"/>
    <property type="match status" value="1"/>
</dbReference>
<keyword evidence="5" id="KW-0406">Ion transport</keyword>
<evidence type="ECO:0000256" key="5">
    <source>
        <dbReference type="ARBA" id="ARBA00023065"/>
    </source>
</evidence>
<evidence type="ECO:0000313" key="11">
    <source>
        <dbReference type="EMBL" id="AEA33551.1"/>
    </source>
</evidence>
<dbReference type="InterPro" id="IPR003148">
    <property type="entry name" value="RCK_N"/>
</dbReference>
<dbReference type="Pfam" id="PF02254">
    <property type="entry name" value="TrkA_N"/>
    <property type="match status" value="1"/>
</dbReference>
<dbReference type="eggNOG" id="COG0490">
    <property type="taxonomic scope" value="Bacteria"/>
</dbReference>
<dbReference type="InterPro" id="IPR013099">
    <property type="entry name" value="K_chnl_dom"/>
</dbReference>
<feature type="transmembrane region" description="Helical" evidence="8">
    <location>
        <begin position="60"/>
        <end position="78"/>
    </location>
</feature>
<dbReference type="FunCoup" id="F2LUU6">
    <property type="interactions" value="21"/>
</dbReference>
<dbReference type="Proteomes" id="UP000008139">
    <property type="component" value="Chromosome"/>
</dbReference>
<dbReference type="InterPro" id="IPR003280">
    <property type="entry name" value="2pore_dom_K_chnl"/>
</dbReference>
<evidence type="ECO:0000313" key="12">
    <source>
        <dbReference type="Proteomes" id="UP000008139"/>
    </source>
</evidence>
<organism evidence="11 12">
    <name type="scientific">Hippea maritima (strain ATCC 700847 / DSM 10411 / MH2)</name>
    <dbReference type="NCBI Taxonomy" id="760142"/>
    <lineage>
        <taxon>Bacteria</taxon>
        <taxon>Pseudomonadati</taxon>
        <taxon>Campylobacterota</taxon>
        <taxon>Desulfurellia</taxon>
        <taxon>Desulfurellales</taxon>
        <taxon>Hippeaceae</taxon>
        <taxon>Hippea</taxon>
    </lineage>
</organism>
<evidence type="ECO:0000256" key="7">
    <source>
        <dbReference type="ARBA" id="ARBA00023303"/>
    </source>
</evidence>
<feature type="transmembrane region" description="Helical" evidence="8">
    <location>
        <begin position="21"/>
        <end position="40"/>
    </location>
</feature>
<dbReference type="HOGENOM" id="CLU_011722_1_7_7"/>
<dbReference type="KEGG" id="hmr:Hipma_0581"/>
<dbReference type="InterPro" id="IPR036721">
    <property type="entry name" value="RCK_C_sf"/>
</dbReference>
<evidence type="ECO:0000256" key="1">
    <source>
        <dbReference type="ARBA" id="ARBA00004651"/>
    </source>
</evidence>
<evidence type="ECO:0000256" key="4">
    <source>
        <dbReference type="ARBA" id="ARBA00022989"/>
    </source>
</evidence>
<protein>
    <submittedName>
        <fullName evidence="11">TrkA-N domain protein</fullName>
    </submittedName>
</protein>
<keyword evidence="12" id="KW-1185">Reference proteome</keyword>
<dbReference type="InterPro" id="IPR036291">
    <property type="entry name" value="NAD(P)-bd_dom_sf"/>
</dbReference>
<evidence type="ECO:0000259" key="10">
    <source>
        <dbReference type="PROSITE" id="PS51202"/>
    </source>
</evidence>
<dbReference type="PROSITE" id="PS51201">
    <property type="entry name" value="RCK_N"/>
    <property type="match status" value="1"/>
</dbReference>
<dbReference type="InParanoid" id="F2LUU6"/>
<dbReference type="Gene3D" id="3.30.70.1450">
    <property type="entry name" value="Regulator of K+ conductance, C-terminal domain"/>
    <property type="match status" value="1"/>
</dbReference>
<dbReference type="PRINTS" id="PR01333">
    <property type="entry name" value="2POREKCHANEL"/>
</dbReference>
<dbReference type="STRING" id="760142.Hipma_0581"/>
<keyword evidence="7" id="KW-0407">Ion channel</keyword>
<keyword evidence="4 8" id="KW-1133">Transmembrane helix</keyword>
<feature type="transmembrane region" description="Helical" evidence="8">
    <location>
        <begin position="169"/>
        <end position="189"/>
    </location>
</feature>
<keyword evidence="6 8" id="KW-0472">Membrane</keyword>
<proteinExistence type="predicted"/>
<reference evidence="12" key="2">
    <citation type="submission" date="2011-03" db="EMBL/GenBank/DDBJ databases">
        <title>The complete genome of Hippea maritima DSM 10411.</title>
        <authorList>
            <consortium name="US DOE Joint Genome Institute (JGI-PGF)"/>
            <person name="Lucas S."/>
            <person name="Copeland A."/>
            <person name="Lapidus A."/>
            <person name="Bruce D."/>
            <person name="Goodwin L."/>
            <person name="Pitluck S."/>
            <person name="Peters L."/>
            <person name="Kyrpides N."/>
            <person name="Mavromatis K."/>
            <person name="Pagani I."/>
            <person name="Ivanova N."/>
            <person name="Mikhailova N."/>
            <person name="Lu M."/>
            <person name="Detter J.C."/>
            <person name="Tapia R."/>
            <person name="Han C."/>
            <person name="Land M."/>
            <person name="Hauser L."/>
            <person name="Markowitz V."/>
            <person name="Cheng J.-F."/>
            <person name="Hugenholtz P."/>
            <person name="Woyke T."/>
            <person name="Wu D."/>
            <person name="Spring S."/>
            <person name="Schroeder M."/>
            <person name="Brambilla E."/>
            <person name="Klenk H.-P."/>
            <person name="Eisen J.A."/>
        </authorList>
    </citation>
    <scope>NUCLEOTIDE SEQUENCE [LARGE SCALE GENOMIC DNA]</scope>
    <source>
        <strain evidence="12">ATCC 700847 / DSM 10411 / MH2</strain>
    </source>
</reference>
<feature type="domain" description="RCK C-terminal" evidence="10">
    <location>
        <begin position="414"/>
        <end position="499"/>
    </location>
</feature>
<dbReference type="PROSITE" id="PS51202">
    <property type="entry name" value="RCK_C"/>
    <property type="match status" value="1"/>
</dbReference>
<feature type="transmembrane region" description="Helical" evidence="8">
    <location>
        <begin position="230"/>
        <end position="253"/>
    </location>
</feature>
<dbReference type="RefSeq" id="WP_013681592.1">
    <property type="nucleotide sequence ID" value="NC_015318.1"/>
</dbReference>
<feature type="domain" description="RCK N-terminal" evidence="9">
    <location>
        <begin position="276"/>
        <end position="393"/>
    </location>
</feature>
<reference evidence="11 12" key="1">
    <citation type="journal article" date="2011" name="Stand. Genomic Sci.">
        <title>Complete genome sequence of the thermophilic sulfur-reducer Hippea maritima type strain (MH(2)).</title>
        <authorList>
            <person name="Huntemann M."/>
            <person name="Lu M."/>
            <person name="Nolan M."/>
            <person name="Lapidus A."/>
            <person name="Lucas S."/>
            <person name="Hammon N."/>
            <person name="Deshpande S."/>
            <person name="Cheng J.F."/>
            <person name="Tapia R."/>
            <person name="Han C."/>
            <person name="Goodwin L."/>
            <person name="Pitluck S."/>
            <person name="Liolios K."/>
            <person name="Pagani I."/>
            <person name="Ivanova N."/>
            <person name="Ovchinikova G."/>
            <person name="Pati A."/>
            <person name="Chen A."/>
            <person name="Palaniappan K."/>
            <person name="Land M."/>
            <person name="Hauser L."/>
            <person name="Jeffries C.D."/>
            <person name="Detter J.C."/>
            <person name="Brambilla E.M."/>
            <person name="Rohde M."/>
            <person name="Spring S."/>
            <person name="Goker M."/>
            <person name="Woyke T."/>
            <person name="Bristow J."/>
            <person name="Eisen J.A."/>
            <person name="Markowitz V."/>
            <person name="Hugenholtz P."/>
            <person name="Kyrpides N.C."/>
            <person name="Klenk H.P."/>
            <person name="Mavromatis K."/>
        </authorList>
    </citation>
    <scope>NUCLEOTIDE SEQUENCE [LARGE SCALE GENOMIC DNA]</scope>
    <source>
        <strain evidence="12">ATCC 700847 / DSM 10411 / MH2</strain>
    </source>
</reference>
<dbReference type="GO" id="GO:0005267">
    <property type="term" value="F:potassium channel activity"/>
    <property type="evidence" value="ECO:0007669"/>
    <property type="project" value="InterPro"/>
</dbReference>
<dbReference type="Gene3D" id="3.40.50.720">
    <property type="entry name" value="NAD(P)-binding Rossmann-like Domain"/>
    <property type="match status" value="1"/>
</dbReference>
<dbReference type="Pfam" id="PF02080">
    <property type="entry name" value="TrkA_C"/>
    <property type="match status" value="1"/>
</dbReference>
<accession>F2LUU6</accession>
<dbReference type="PRINTS" id="PR00169">
    <property type="entry name" value="KCHANNEL"/>
</dbReference>
<dbReference type="Gene3D" id="1.10.287.70">
    <property type="match status" value="1"/>
</dbReference>
<dbReference type="SUPFAM" id="SSF81324">
    <property type="entry name" value="Voltage-gated potassium channels"/>
    <property type="match status" value="1"/>
</dbReference>
<dbReference type="Pfam" id="PF07885">
    <property type="entry name" value="Ion_trans_2"/>
    <property type="match status" value="1"/>
</dbReference>
<dbReference type="PANTHER" id="PTHR43833:SF9">
    <property type="entry name" value="POTASSIUM CHANNEL PROTEIN YUGO-RELATED"/>
    <property type="match status" value="1"/>
</dbReference>
<evidence type="ECO:0000256" key="8">
    <source>
        <dbReference type="SAM" id="Phobius"/>
    </source>
</evidence>
<dbReference type="InterPro" id="IPR050721">
    <property type="entry name" value="Trk_Ktr_HKT_K-transport"/>
</dbReference>
<dbReference type="EMBL" id="CP002606">
    <property type="protein sequence ID" value="AEA33551.1"/>
    <property type="molecule type" value="Genomic_DNA"/>
</dbReference>